<dbReference type="SMART" id="SM01391">
    <property type="entry name" value="Filament"/>
    <property type="match status" value="1"/>
</dbReference>
<protein>
    <recommendedName>
        <fullName evidence="10">Keratin, type II cytoskeletal 8</fullName>
    </recommendedName>
    <alternativeName>
        <fullName evidence="12">Cytokeratin-8</fullName>
    </alternativeName>
    <alternativeName>
        <fullName evidence="11">Keratin-8</fullName>
    </alternativeName>
</protein>
<dbReference type="GeneTree" id="ENSGT00940000166665"/>
<evidence type="ECO:0000256" key="5">
    <source>
        <dbReference type="ARBA" id="ARBA00022744"/>
    </source>
</evidence>
<comment type="function">
    <text evidence="9">Together with KRT19, helps to link the contractile apparatus to dystrophin at the costameres of striated muscle.</text>
</comment>
<keyword evidence="4" id="KW-0963">Cytoplasm</keyword>
<feature type="coiled-coil region" evidence="13">
    <location>
        <begin position="161"/>
        <end position="316"/>
    </location>
</feature>
<keyword evidence="6" id="KW-0403">Intermediate filament</keyword>
<dbReference type="GO" id="GO:0005654">
    <property type="term" value="C:nucleoplasm"/>
    <property type="evidence" value="ECO:0007669"/>
    <property type="project" value="UniProtKB-SubCell"/>
</dbReference>
<dbReference type="Proteomes" id="UP000694383">
    <property type="component" value="Unplaced"/>
</dbReference>
<reference evidence="15" key="2">
    <citation type="submission" date="2025-09" db="UniProtKB">
        <authorList>
            <consortium name="Ensembl"/>
        </authorList>
    </citation>
    <scope>IDENTIFICATION</scope>
</reference>
<proteinExistence type="predicted"/>
<evidence type="ECO:0000313" key="15">
    <source>
        <dbReference type="Ensembl" id="ENSOSIP00000028575.1"/>
    </source>
</evidence>
<dbReference type="GO" id="GO:0005737">
    <property type="term" value="C:cytoplasm"/>
    <property type="evidence" value="ECO:0007669"/>
    <property type="project" value="UniProtKB-SubCell"/>
</dbReference>
<feature type="coiled-coil region" evidence="13">
    <location>
        <begin position="14"/>
        <end position="104"/>
    </location>
</feature>
<evidence type="ECO:0000256" key="8">
    <source>
        <dbReference type="ARBA" id="ARBA00023242"/>
    </source>
</evidence>
<dbReference type="PANTHER" id="PTHR45616:SF26">
    <property type="entry name" value="KERATIN, TYPE II CYTOSKELETAL 8"/>
    <property type="match status" value="1"/>
</dbReference>
<sequence>MSSPDSKTKEKREMIGLNDKFVQLIDTVKNLENEKRKLDEKLKILRSKEDYAGRVDDIVRQEKIELEQQVETLLRDQEKLKDELSTKQEEVEDSRKRYEKELRDRVVKEDNFVITKKVGTGVSASLALIQHLEVCIVFVQQEVDEGHITTVDLKLELEDLLGKLELLRAGFDEEIKELESQVQNEKRVISDTNKRSLDLEPIIQSVEMKYSEMAVRAKEEAEQLNQKKMNDLVQTAGQREQELRDIKRDIADQIRIIQKLKVEVETLRRKEESLRKAMEDARQNSDEDMEKARADIAALENALKDRKKELARHFREHQELLNIKLGLDIEIATYRELLENEEQRMRHTMRFIDV</sequence>
<dbReference type="Gene3D" id="1.20.5.170">
    <property type="match status" value="1"/>
</dbReference>
<dbReference type="PANTHER" id="PTHR45616">
    <property type="entry name" value="GATA-TYPE DOMAIN-CONTAINING PROTEIN"/>
    <property type="match status" value="1"/>
</dbReference>
<evidence type="ECO:0000256" key="12">
    <source>
        <dbReference type="ARBA" id="ARBA00042964"/>
    </source>
</evidence>
<dbReference type="Ensembl" id="ENSOSIT00000030116.1">
    <property type="protein sequence ID" value="ENSOSIP00000028575.1"/>
    <property type="gene ID" value="ENSOSIG00000014867.1"/>
</dbReference>
<evidence type="ECO:0000256" key="10">
    <source>
        <dbReference type="ARBA" id="ARBA00039429"/>
    </source>
</evidence>
<keyword evidence="16" id="KW-1185">Reference proteome</keyword>
<evidence type="ECO:0000256" key="3">
    <source>
        <dbReference type="ARBA" id="ARBA00004642"/>
    </source>
</evidence>
<dbReference type="AlphaFoldDB" id="A0A8C7YIJ0"/>
<evidence type="ECO:0000256" key="1">
    <source>
        <dbReference type="ARBA" id="ARBA00004109"/>
    </source>
</evidence>
<dbReference type="PROSITE" id="PS51842">
    <property type="entry name" value="IF_ROD_2"/>
    <property type="match status" value="1"/>
</dbReference>
<keyword evidence="5" id="KW-0416">Keratin</keyword>
<dbReference type="Pfam" id="PF00038">
    <property type="entry name" value="Filament"/>
    <property type="match status" value="1"/>
</dbReference>
<accession>A0A8C7YIJ0</accession>
<dbReference type="GO" id="GO:0016363">
    <property type="term" value="C:nuclear matrix"/>
    <property type="evidence" value="ECO:0007669"/>
    <property type="project" value="UniProtKB-SubCell"/>
</dbReference>
<dbReference type="GO" id="GO:0005882">
    <property type="term" value="C:intermediate filament"/>
    <property type="evidence" value="ECO:0007669"/>
    <property type="project" value="UniProtKB-KW"/>
</dbReference>
<dbReference type="InterPro" id="IPR039008">
    <property type="entry name" value="IF_rod_dom"/>
</dbReference>
<keyword evidence="7 13" id="KW-0175">Coiled coil</keyword>
<evidence type="ECO:0000259" key="14">
    <source>
        <dbReference type="PROSITE" id="PS51842"/>
    </source>
</evidence>
<evidence type="ECO:0000256" key="9">
    <source>
        <dbReference type="ARBA" id="ARBA00037766"/>
    </source>
</evidence>
<reference evidence="15" key="1">
    <citation type="submission" date="2025-08" db="UniProtKB">
        <authorList>
            <consortium name="Ensembl"/>
        </authorList>
    </citation>
    <scope>IDENTIFICATION</scope>
</reference>
<evidence type="ECO:0000256" key="4">
    <source>
        <dbReference type="ARBA" id="ARBA00022490"/>
    </source>
</evidence>
<evidence type="ECO:0000256" key="6">
    <source>
        <dbReference type="ARBA" id="ARBA00022754"/>
    </source>
</evidence>
<evidence type="ECO:0000313" key="16">
    <source>
        <dbReference type="Proteomes" id="UP000694383"/>
    </source>
</evidence>
<dbReference type="Gene3D" id="1.20.5.1160">
    <property type="entry name" value="Vasodilator-stimulated phosphoprotein"/>
    <property type="match status" value="1"/>
</dbReference>
<evidence type="ECO:0000256" key="13">
    <source>
        <dbReference type="SAM" id="Coils"/>
    </source>
</evidence>
<evidence type="ECO:0000256" key="2">
    <source>
        <dbReference type="ARBA" id="ARBA00004496"/>
    </source>
</evidence>
<dbReference type="SUPFAM" id="SSF64593">
    <property type="entry name" value="Intermediate filament protein, coiled coil region"/>
    <property type="match status" value="2"/>
</dbReference>
<feature type="domain" description="IF rod" evidence="14">
    <location>
        <begin position="10"/>
        <end position="345"/>
    </location>
</feature>
<keyword evidence="8" id="KW-0539">Nucleus</keyword>
<evidence type="ECO:0000256" key="11">
    <source>
        <dbReference type="ARBA" id="ARBA00042886"/>
    </source>
</evidence>
<evidence type="ECO:0000256" key="7">
    <source>
        <dbReference type="ARBA" id="ARBA00023054"/>
    </source>
</evidence>
<organism evidence="15 16">
    <name type="scientific">Oryzias sinensis</name>
    <name type="common">Chinese medaka</name>
    <dbReference type="NCBI Taxonomy" id="183150"/>
    <lineage>
        <taxon>Eukaryota</taxon>
        <taxon>Metazoa</taxon>
        <taxon>Chordata</taxon>
        <taxon>Craniata</taxon>
        <taxon>Vertebrata</taxon>
        <taxon>Euteleostomi</taxon>
        <taxon>Actinopterygii</taxon>
        <taxon>Neopterygii</taxon>
        <taxon>Teleostei</taxon>
        <taxon>Neoteleostei</taxon>
        <taxon>Acanthomorphata</taxon>
        <taxon>Ovalentaria</taxon>
        <taxon>Atherinomorphae</taxon>
        <taxon>Beloniformes</taxon>
        <taxon>Adrianichthyidae</taxon>
        <taxon>Oryziinae</taxon>
        <taxon>Oryzias</taxon>
    </lineage>
</organism>
<comment type="subcellular location">
    <subcellularLocation>
        <location evidence="2">Cytoplasm</location>
    </subcellularLocation>
    <subcellularLocation>
        <location evidence="1">Nucleus matrix</location>
    </subcellularLocation>
    <subcellularLocation>
        <location evidence="3">Nucleus</location>
        <location evidence="3">Nucleoplasm</location>
    </subcellularLocation>
</comment>
<dbReference type="Gene3D" id="1.20.5.500">
    <property type="entry name" value="Single helix bin"/>
    <property type="match status" value="1"/>
</dbReference>
<name>A0A8C7YIJ0_9TELE</name>